<dbReference type="EMBL" id="MU003797">
    <property type="protein sequence ID" value="KAF2720621.1"/>
    <property type="molecule type" value="Genomic_DNA"/>
</dbReference>
<keyword evidence="1" id="KW-0472">Membrane</keyword>
<dbReference type="Proteomes" id="UP000799441">
    <property type="component" value="Unassembled WGS sequence"/>
</dbReference>
<feature type="transmembrane region" description="Helical" evidence="1">
    <location>
        <begin position="166"/>
        <end position="186"/>
    </location>
</feature>
<proteinExistence type="predicted"/>
<dbReference type="OrthoDB" id="5086500at2759"/>
<organism evidence="2 3">
    <name type="scientific">Polychaeton citri CBS 116435</name>
    <dbReference type="NCBI Taxonomy" id="1314669"/>
    <lineage>
        <taxon>Eukaryota</taxon>
        <taxon>Fungi</taxon>
        <taxon>Dikarya</taxon>
        <taxon>Ascomycota</taxon>
        <taxon>Pezizomycotina</taxon>
        <taxon>Dothideomycetes</taxon>
        <taxon>Dothideomycetidae</taxon>
        <taxon>Capnodiales</taxon>
        <taxon>Capnodiaceae</taxon>
        <taxon>Polychaeton</taxon>
    </lineage>
</organism>
<gene>
    <name evidence="2" type="ORF">K431DRAFT_226022</name>
</gene>
<dbReference type="PANTHER" id="PTHR34414:SF1">
    <property type="entry name" value="SUBTILISIN-LIKE SERINE PROTEASE"/>
    <property type="match status" value="1"/>
</dbReference>
<sequence length="256" mass="29058">LHAKLLMSRNIAVTEQINLHPVWTKGKISVKPLPRYLFNEEYFPGYTNGAHDITRCARGFPYSYVTLIASEKDFRVGHGAKLLPAVIYWPSWCTFVRQLIGRGARQRVNIYDDIDERYPYGELRPSQLDEIYCWTRGNFLHRYSRETAVSFYGEFFRNHCGKLAGVVVYISIVLIAMQVGLADGVIEGSQEFENACYGFAVCSIIGPLVASALIVAIFLFLSSSHWVRTRCSQVRRCRDMGIDQSKLGIVKEASVI</sequence>
<name>A0A9P4Q901_9PEZI</name>
<accession>A0A9P4Q901</accession>
<dbReference type="InterPro" id="IPR046536">
    <property type="entry name" value="DUF6601"/>
</dbReference>
<keyword evidence="1" id="KW-0812">Transmembrane</keyword>
<evidence type="ECO:0000313" key="2">
    <source>
        <dbReference type="EMBL" id="KAF2720621.1"/>
    </source>
</evidence>
<protein>
    <submittedName>
        <fullName evidence="2">Uncharacterized protein</fullName>
    </submittedName>
</protein>
<evidence type="ECO:0000256" key="1">
    <source>
        <dbReference type="SAM" id="Phobius"/>
    </source>
</evidence>
<keyword evidence="3" id="KW-1185">Reference proteome</keyword>
<feature type="transmembrane region" description="Helical" evidence="1">
    <location>
        <begin position="198"/>
        <end position="221"/>
    </location>
</feature>
<dbReference type="AlphaFoldDB" id="A0A9P4Q901"/>
<comment type="caution">
    <text evidence="2">The sequence shown here is derived from an EMBL/GenBank/DDBJ whole genome shotgun (WGS) entry which is preliminary data.</text>
</comment>
<dbReference type="PANTHER" id="PTHR34414">
    <property type="entry name" value="HET DOMAIN-CONTAINING PROTEIN-RELATED"/>
    <property type="match status" value="1"/>
</dbReference>
<dbReference type="Pfam" id="PF20246">
    <property type="entry name" value="DUF6601"/>
    <property type="match status" value="1"/>
</dbReference>
<reference evidence="2" key="1">
    <citation type="journal article" date="2020" name="Stud. Mycol.">
        <title>101 Dothideomycetes genomes: a test case for predicting lifestyles and emergence of pathogens.</title>
        <authorList>
            <person name="Haridas S."/>
            <person name="Albert R."/>
            <person name="Binder M."/>
            <person name="Bloem J."/>
            <person name="Labutti K."/>
            <person name="Salamov A."/>
            <person name="Andreopoulos B."/>
            <person name="Baker S."/>
            <person name="Barry K."/>
            <person name="Bills G."/>
            <person name="Bluhm B."/>
            <person name="Cannon C."/>
            <person name="Castanera R."/>
            <person name="Culley D."/>
            <person name="Daum C."/>
            <person name="Ezra D."/>
            <person name="Gonzalez J."/>
            <person name="Henrissat B."/>
            <person name="Kuo A."/>
            <person name="Liang C."/>
            <person name="Lipzen A."/>
            <person name="Lutzoni F."/>
            <person name="Magnuson J."/>
            <person name="Mondo S."/>
            <person name="Nolan M."/>
            <person name="Ohm R."/>
            <person name="Pangilinan J."/>
            <person name="Park H.-J."/>
            <person name="Ramirez L."/>
            <person name="Alfaro M."/>
            <person name="Sun H."/>
            <person name="Tritt A."/>
            <person name="Yoshinaga Y."/>
            <person name="Zwiers L.-H."/>
            <person name="Turgeon B."/>
            <person name="Goodwin S."/>
            <person name="Spatafora J."/>
            <person name="Crous P."/>
            <person name="Grigoriev I."/>
        </authorList>
    </citation>
    <scope>NUCLEOTIDE SEQUENCE</scope>
    <source>
        <strain evidence="2">CBS 116435</strain>
    </source>
</reference>
<keyword evidence="1" id="KW-1133">Transmembrane helix</keyword>
<feature type="non-terminal residue" evidence="2">
    <location>
        <position position="1"/>
    </location>
</feature>
<evidence type="ECO:0000313" key="3">
    <source>
        <dbReference type="Proteomes" id="UP000799441"/>
    </source>
</evidence>